<accession>A0A1J0W377</accession>
<evidence type="ECO:0000256" key="2">
    <source>
        <dbReference type="ARBA" id="ARBA00022475"/>
    </source>
</evidence>
<feature type="transmembrane region" description="Helical" evidence="9">
    <location>
        <begin position="264"/>
        <end position="295"/>
    </location>
</feature>
<keyword evidence="11" id="KW-1185">Reference proteome</keyword>
<keyword evidence="3 10" id="KW-0808">Transferase</keyword>
<dbReference type="KEGG" id="nsl:BOX37_26455"/>
<comment type="similarity">
    <text evidence="7">Belongs to the glycosyltransferase 87 family.</text>
</comment>
<evidence type="ECO:0000256" key="7">
    <source>
        <dbReference type="ARBA" id="ARBA00024033"/>
    </source>
</evidence>
<dbReference type="AlphaFoldDB" id="A0A1J0W377"/>
<evidence type="ECO:0000256" key="9">
    <source>
        <dbReference type="SAM" id="Phobius"/>
    </source>
</evidence>
<dbReference type="Proteomes" id="UP000183810">
    <property type="component" value="Chromosome"/>
</dbReference>
<dbReference type="InterPro" id="IPR018584">
    <property type="entry name" value="GT87"/>
</dbReference>
<dbReference type="EMBL" id="CP018082">
    <property type="protein sequence ID" value="APE38756.1"/>
    <property type="molecule type" value="Genomic_DNA"/>
</dbReference>
<evidence type="ECO:0000313" key="10">
    <source>
        <dbReference type="EMBL" id="APE38756.1"/>
    </source>
</evidence>
<keyword evidence="6 9" id="KW-0472">Membrane</keyword>
<dbReference type="Pfam" id="PF09594">
    <property type="entry name" value="GT87"/>
    <property type="match status" value="1"/>
</dbReference>
<feature type="transmembrane region" description="Helical" evidence="9">
    <location>
        <begin position="171"/>
        <end position="190"/>
    </location>
</feature>
<keyword evidence="4 9" id="KW-0812">Transmembrane</keyword>
<evidence type="ECO:0000256" key="8">
    <source>
        <dbReference type="SAM" id="MobiDB-lite"/>
    </source>
</evidence>
<keyword evidence="5 9" id="KW-1133">Transmembrane helix</keyword>
<gene>
    <name evidence="10" type="ORF">BOX37_26455</name>
</gene>
<keyword evidence="2" id="KW-1003">Cell membrane</keyword>
<evidence type="ECO:0000313" key="11">
    <source>
        <dbReference type="Proteomes" id="UP000183810"/>
    </source>
</evidence>
<comment type="subcellular location">
    <subcellularLocation>
        <location evidence="1">Cell membrane</location>
        <topology evidence="1">Multi-pass membrane protein</topology>
    </subcellularLocation>
</comment>
<feature type="transmembrane region" description="Helical" evidence="9">
    <location>
        <begin position="235"/>
        <end position="252"/>
    </location>
</feature>
<evidence type="ECO:0000256" key="1">
    <source>
        <dbReference type="ARBA" id="ARBA00004651"/>
    </source>
</evidence>
<evidence type="ECO:0000256" key="3">
    <source>
        <dbReference type="ARBA" id="ARBA00022679"/>
    </source>
</evidence>
<proteinExistence type="inferred from homology"/>
<evidence type="ECO:0000256" key="6">
    <source>
        <dbReference type="ARBA" id="ARBA00023136"/>
    </source>
</evidence>
<evidence type="ECO:0000256" key="4">
    <source>
        <dbReference type="ARBA" id="ARBA00022692"/>
    </source>
</evidence>
<organism evidence="10 11">
    <name type="scientific">Nocardia mangyaensis</name>
    <dbReference type="NCBI Taxonomy" id="2213200"/>
    <lineage>
        <taxon>Bacteria</taxon>
        <taxon>Bacillati</taxon>
        <taxon>Actinomycetota</taxon>
        <taxon>Actinomycetes</taxon>
        <taxon>Mycobacteriales</taxon>
        <taxon>Nocardiaceae</taxon>
        <taxon>Nocardia</taxon>
    </lineage>
</organism>
<dbReference type="GO" id="GO:0005886">
    <property type="term" value="C:plasma membrane"/>
    <property type="evidence" value="ECO:0007669"/>
    <property type="project" value="UniProtKB-SubCell"/>
</dbReference>
<reference evidence="10" key="1">
    <citation type="submission" date="2016-11" db="EMBL/GenBank/DDBJ databases">
        <authorList>
            <person name="Jaros S."/>
            <person name="Januszkiewicz K."/>
            <person name="Wedrychowicz H."/>
        </authorList>
    </citation>
    <scope>NUCLEOTIDE SEQUENCE [LARGE SCALE GENOMIC DNA]</scope>
    <source>
        <strain evidence="10">Y48</strain>
    </source>
</reference>
<dbReference type="GO" id="GO:0016758">
    <property type="term" value="F:hexosyltransferase activity"/>
    <property type="evidence" value="ECO:0007669"/>
    <property type="project" value="InterPro"/>
</dbReference>
<protein>
    <submittedName>
        <fullName evidence="10">Glycosyltransferase</fullName>
    </submittedName>
</protein>
<dbReference type="OrthoDB" id="9774600at2"/>
<sequence>MCLELARQGRDGFQIDLSVYRDAGLASLTGATLYSEDFPTTTGLRFIYPPFAALLFAPMAALDVTALQLVWIAINLSLLAWILQTVLARLSAPKPGLLTVALLAPALLLEPVRSNFGYGQINLVLMALVLADCLDRTPRKLRGVGIGLAAAIKITPAAFGLVLLMRRDHSALGRAAGAFLVTVGVGFLFFPRDSLYFWTSEFFNTDRAGNHAYERNQAITGLLARAGVDGIVKDVVWMVLAAAVVSIAAWSAHRFTLSGDHVPAVAVIALATLLAAPIAVTHHWVYAIILVPLLVVPQYRRWRRMLAVATIAFIAAPYDQLPQRGDGFVEMVVRSAIGNAQLFSAAALLVAAYAAARTPPLPDAPRVHQESVGATASAAGRPA</sequence>
<feature type="region of interest" description="Disordered" evidence="8">
    <location>
        <begin position="364"/>
        <end position="383"/>
    </location>
</feature>
<evidence type="ECO:0000256" key="5">
    <source>
        <dbReference type="ARBA" id="ARBA00022989"/>
    </source>
</evidence>
<name>A0A1J0W377_9NOCA</name>
<feature type="transmembrane region" description="Helical" evidence="9">
    <location>
        <begin position="146"/>
        <end position="165"/>
    </location>
</feature>